<dbReference type="EMBL" id="JAAIUW010000004">
    <property type="protein sequence ID" value="KAF7835672.1"/>
    <property type="molecule type" value="Genomic_DNA"/>
</dbReference>
<protein>
    <submittedName>
        <fullName evidence="1">Retrovirus-related Pol polyprotein from transposon TNT 1-94</fullName>
    </submittedName>
</protein>
<sequence>MGDTVNSSSPNIPVTMFVPRLLPDTSKIEAFDGKHFRRWQERIYSVLDMHGRVTVLENYELVDDAAQDNKDFWQNANKVCRHTLHSILSNNLFDVYSVYKEAKKIWESLILKYIAEDAGKQRFLVENYYRWEMTDDKDIKQQINEYHKLLEELYKSEVHSNDKGKGDECKSKYG</sequence>
<dbReference type="AlphaFoldDB" id="A0A834WZT9"/>
<keyword evidence="2" id="KW-1185">Reference proteome</keyword>
<dbReference type="OrthoDB" id="1431950at2759"/>
<gene>
    <name evidence="1" type="ORF">G2W53_010531</name>
</gene>
<dbReference type="PANTHER" id="PTHR47592:SF27">
    <property type="entry name" value="OS08G0421700 PROTEIN"/>
    <property type="match status" value="1"/>
</dbReference>
<organism evidence="1 2">
    <name type="scientific">Senna tora</name>
    <dbReference type="NCBI Taxonomy" id="362788"/>
    <lineage>
        <taxon>Eukaryota</taxon>
        <taxon>Viridiplantae</taxon>
        <taxon>Streptophyta</taxon>
        <taxon>Embryophyta</taxon>
        <taxon>Tracheophyta</taxon>
        <taxon>Spermatophyta</taxon>
        <taxon>Magnoliopsida</taxon>
        <taxon>eudicotyledons</taxon>
        <taxon>Gunneridae</taxon>
        <taxon>Pentapetalae</taxon>
        <taxon>rosids</taxon>
        <taxon>fabids</taxon>
        <taxon>Fabales</taxon>
        <taxon>Fabaceae</taxon>
        <taxon>Caesalpinioideae</taxon>
        <taxon>Cassia clade</taxon>
        <taxon>Senna</taxon>
    </lineage>
</organism>
<evidence type="ECO:0000313" key="2">
    <source>
        <dbReference type="Proteomes" id="UP000634136"/>
    </source>
</evidence>
<proteinExistence type="predicted"/>
<reference evidence="1" key="1">
    <citation type="submission" date="2020-09" db="EMBL/GenBank/DDBJ databases">
        <title>Genome-Enabled Discovery of Anthraquinone Biosynthesis in Senna tora.</title>
        <authorList>
            <person name="Kang S.-H."/>
            <person name="Pandey R.P."/>
            <person name="Lee C.-M."/>
            <person name="Sim J.-S."/>
            <person name="Jeong J.-T."/>
            <person name="Choi B.-S."/>
            <person name="Jung M."/>
            <person name="Ginzburg D."/>
            <person name="Zhao K."/>
            <person name="Won S.Y."/>
            <person name="Oh T.-J."/>
            <person name="Yu Y."/>
            <person name="Kim N.-H."/>
            <person name="Lee O.R."/>
            <person name="Lee T.-H."/>
            <person name="Bashyal P."/>
            <person name="Kim T.-S."/>
            <person name="Lee W.-H."/>
            <person name="Kawkins C."/>
            <person name="Kim C.-K."/>
            <person name="Kim J.S."/>
            <person name="Ahn B.O."/>
            <person name="Rhee S.Y."/>
            <person name="Sohng J.K."/>
        </authorList>
    </citation>
    <scope>NUCLEOTIDE SEQUENCE</scope>
    <source>
        <tissue evidence="1">Leaf</tissue>
    </source>
</reference>
<name>A0A834WZT9_9FABA</name>
<comment type="caution">
    <text evidence="1">The sequence shown here is derived from an EMBL/GenBank/DDBJ whole genome shotgun (WGS) entry which is preliminary data.</text>
</comment>
<evidence type="ECO:0000313" key="1">
    <source>
        <dbReference type="EMBL" id="KAF7835672.1"/>
    </source>
</evidence>
<dbReference type="Pfam" id="PF14223">
    <property type="entry name" value="Retrotran_gag_2"/>
    <property type="match status" value="1"/>
</dbReference>
<dbReference type="PANTHER" id="PTHR47592">
    <property type="entry name" value="PBF68 PROTEIN"/>
    <property type="match status" value="1"/>
</dbReference>
<accession>A0A834WZT9</accession>
<dbReference type="Proteomes" id="UP000634136">
    <property type="component" value="Unassembled WGS sequence"/>
</dbReference>